<dbReference type="EnsemblMetazoa" id="AATE014945-RA">
    <property type="protein sequence ID" value="AATE014945-PA.1"/>
    <property type="gene ID" value="AATE014945"/>
</dbReference>
<name>A0A182JBF8_ANOAO</name>
<dbReference type="OrthoDB" id="7390288at2759"/>
<dbReference type="AlphaFoldDB" id="A0A182JBF8"/>
<evidence type="ECO:0000256" key="2">
    <source>
        <dbReference type="ARBA" id="ARBA00022525"/>
    </source>
</evidence>
<evidence type="ECO:0000256" key="3">
    <source>
        <dbReference type="SAM" id="SignalP"/>
    </source>
</evidence>
<dbReference type="SMART" id="SM01318">
    <property type="entry name" value="SVWC"/>
    <property type="match status" value="1"/>
</dbReference>
<keyword evidence="2" id="KW-0964">Secreted</keyword>
<dbReference type="InterPro" id="IPR053308">
    <property type="entry name" value="Vago-like"/>
</dbReference>
<dbReference type="GO" id="GO:0005576">
    <property type="term" value="C:extracellular region"/>
    <property type="evidence" value="ECO:0007669"/>
    <property type="project" value="UniProtKB-SubCell"/>
</dbReference>
<accession>A0A182JBF8</accession>
<protein>
    <submittedName>
        <fullName evidence="5">SVWC domain-containing protein</fullName>
    </submittedName>
</protein>
<organism evidence="5">
    <name type="scientific">Anopheles atroparvus</name>
    <name type="common">European mosquito</name>
    <dbReference type="NCBI Taxonomy" id="41427"/>
    <lineage>
        <taxon>Eukaryota</taxon>
        <taxon>Metazoa</taxon>
        <taxon>Ecdysozoa</taxon>
        <taxon>Arthropoda</taxon>
        <taxon>Hexapoda</taxon>
        <taxon>Insecta</taxon>
        <taxon>Pterygota</taxon>
        <taxon>Neoptera</taxon>
        <taxon>Endopterygota</taxon>
        <taxon>Diptera</taxon>
        <taxon>Nematocera</taxon>
        <taxon>Culicoidea</taxon>
        <taxon>Culicidae</taxon>
        <taxon>Anophelinae</taxon>
        <taxon>Anopheles</taxon>
    </lineage>
</organism>
<keyword evidence="6" id="KW-1185">Reference proteome</keyword>
<reference evidence="5" key="2">
    <citation type="submission" date="2022-08" db="UniProtKB">
        <authorList>
            <consortium name="EnsemblMetazoa"/>
        </authorList>
    </citation>
    <scope>IDENTIFICATION</scope>
    <source>
        <strain evidence="5">EBRO</strain>
    </source>
</reference>
<dbReference type="VEuPathDB" id="VectorBase:AATE014945"/>
<keyword evidence="3" id="KW-0732">Signal</keyword>
<feature type="domain" description="Single" evidence="4">
    <location>
        <begin position="44"/>
        <end position="110"/>
    </location>
</feature>
<sequence length="116" mass="12540">MNPSTRCVMSLVILMVAIISLIPAARAYVYIVPDAKSPDQEGQCYDTQLKIAVPMNEIRQRTGRCESMSCGKDYSLSVVGCGAIGAGPGFIITPTDYSKPYPECCPQLVMSSENLI</sequence>
<reference evidence="6" key="1">
    <citation type="submission" date="2021-09" db="EMBL/GenBank/DDBJ databases">
        <authorList>
            <consortium name="Infravec"/>
            <person name="Campbell I L."/>
            <person name="Maslen G."/>
            <person name="Yates A."/>
        </authorList>
    </citation>
    <scope>NUCLEOTIDE SEQUENCE [LARGE SCALE GENOMIC DNA]</scope>
    <source>
        <strain evidence="6">Infravec2 EBRE</strain>
    </source>
</reference>
<evidence type="ECO:0000313" key="5">
    <source>
        <dbReference type="EnsemblMetazoa" id="AATE014945-PA.1"/>
    </source>
</evidence>
<feature type="chain" id="PRO_5044551067" evidence="3">
    <location>
        <begin position="28"/>
        <end position="116"/>
    </location>
</feature>
<dbReference type="PANTHER" id="PTHR39957:SF2">
    <property type="entry name" value="GEO11553P1"/>
    <property type="match status" value="1"/>
</dbReference>
<dbReference type="PANTHER" id="PTHR39957">
    <property type="entry name" value="AT09846P1-RELATED"/>
    <property type="match status" value="1"/>
</dbReference>
<evidence type="ECO:0000256" key="1">
    <source>
        <dbReference type="ARBA" id="ARBA00004613"/>
    </source>
</evidence>
<comment type="subcellular location">
    <subcellularLocation>
        <location evidence="1">Secreted</location>
    </subcellularLocation>
</comment>
<proteinExistence type="predicted"/>
<dbReference type="InterPro" id="IPR029277">
    <property type="entry name" value="SVWC_dom"/>
</dbReference>
<dbReference type="Pfam" id="PF15430">
    <property type="entry name" value="SVWC"/>
    <property type="match status" value="1"/>
</dbReference>
<evidence type="ECO:0000259" key="4">
    <source>
        <dbReference type="SMART" id="SM01318"/>
    </source>
</evidence>
<evidence type="ECO:0000313" key="6">
    <source>
        <dbReference type="Proteomes" id="UP000075880"/>
    </source>
</evidence>
<dbReference type="EnsemblMetazoa" id="ENSAATROPT016949">
    <property type="protein sequence ID" value="ENSAATROPP014932"/>
    <property type="gene ID" value="ENSAATROPG013867"/>
</dbReference>
<dbReference type="Proteomes" id="UP000075880">
    <property type="component" value="Unassembled WGS sequence"/>
</dbReference>
<feature type="signal peptide" evidence="3">
    <location>
        <begin position="1"/>
        <end position="27"/>
    </location>
</feature>